<keyword evidence="2" id="KW-1185">Reference proteome</keyword>
<gene>
    <name evidence="1" type="ORF">PSON_ATCC_30995.1.T0030448</name>
</gene>
<name>A0A8S1K8R4_9CILI</name>
<evidence type="ECO:0000313" key="1">
    <source>
        <dbReference type="EMBL" id="CAD8048857.1"/>
    </source>
</evidence>
<accession>A0A8S1K8R4</accession>
<proteinExistence type="predicted"/>
<dbReference type="Proteomes" id="UP000692954">
    <property type="component" value="Unassembled WGS sequence"/>
</dbReference>
<dbReference type="EMBL" id="CAJJDN010000003">
    <property type="protein sequence ID" value="CAD8048857.1"/>
    <property type="molecule type" value="Genomic_DNA"/>
</dbReference>
<organism evidence="1 2">
    <name type="scientific">Paramecium sonneborni</name>
    <dbReference type="NCBI Taxonomy" id="65129"/>
    <lineage>
        <taxon>Eukaryota</taxon>
        <taxon>Sar</taxon>
        <taxon>Alveolata</taxon>
        <taxon>Ciliophora</taxon>
        <taxon>Intramacronucleata</taxon>
        <taxon>Oligohymenophorea</taxon>
        <taxon>Peniculida</taxon>
        <taxon>Parameciidae</taxon>
        <taxon>Paramecium</taxon>
    </lineage>
</organism>
<protein>
    <submittedName>
        <fullName evidence="1">Uncharacterized protein</fullName>
    </submittedName>
</protein>
<evidence type="ECO:0000313" key="2">
    <source>
        <dbReference type="Proteomes" id="UP000692954"/>
    </source>
</evidence>
<dbReference type="AlphaFoldDB" id="A0A8S1K8R4"/>
<sequence length="793" mass="95603">MHMDQQWSYLINNKISDLKSSIVQQTCLKICKIRQKYQQERGQKLLVYALSKISISRRIFHKIQMQIQHQIVFQNCLMTNFFQKFKRSNNYNQNNSCRIYQYQIYNSMIKSKRLMIVFRQLAKQIFKNQVFLQFYLDKKMLFINLTGIENCDYSYQAQFQSQLNYLYINFQVFEKEKNYSEQIFSQIYNKNFINIYLNLKEDLVISWEQFKLIYKLQIKKLIKKSNFNFCILSIAKSLNKDSQERYIRFEDECIRRMIEKFCTLSSDNLFIHLQILNSTFENQIEMTQFNYNQDQDFFRFLNCIQQGVIGNQIKSKKNFELDAYKNQDRNVFIKWLEEFVKIQYQMKMDPLFLNMYQRELRNIRSMNLSTQPDQFLKQSPLMILSYNTFFYLYYNQEQLQFLFNSILHIDYTCKLVVLLQQDEQKKNQYYLYWSDIKDCQNNIECQRIVLNRYFDDVLLIDSHKKASLSVKMQKISNKESEIEIRIIYIHSLNSNIILQIQLFDDPQINMLKRSNNIINQQNSKFQSQSIIQQDQNKISEQVKNRIVPCVIQNSPISDTDFMIVGGEFENDSQICNIIEIVKVNQTEFHSYTLQKEILFAKGTFIPWPYMIVLTSNKEIFQYIFLPGDYGNKQNCYNQPIVNVYQHYAYKLTIQIDNLRFQWQKLDIRYDIDQSDGLYIVRTKPILIQYFSGPQCNILQEEDPIYGSKWIIAKTINKPMLFGQKGKREFQIFMEDLDSTTFRGDIEQLIITAEIIVKENQLIVKEKFYKTQNQYIQKRQFVEFKNNNNAQNSN</sequence>
<dbReference type="OrthoDB" id="302135at2759"/>
<comment type="caution">
    <text evidence="1">The sequence shown here is derived from an EMBL/GenBank/DDBJ whole genome shotgun (WGS) entry which is preliminary data.</text>
</comment>
<reference evidence="1" key="1">
    <citation type="submission" date="2021-01" db="EMBL/GenBank/DDBJ databases">
        <authorList>
            <consortium name="Genoscope - CEA"/>
            <person name="William W."/>
        </authorList>
    </citation>
    <scope>NUCLEOTIDE SEQUENCE</scope>
</reference>